<dbReference type="GO" id="GO:0046872">
    <property type="term" value="F:metal ion binding"/>
    <property type="evidence" value="ECO:0007669"/>
    <property type="project" value="UniProtKB-KW"/>
</dbReference>
<dbReference type="AlphaFoldDB" id="A0AAX4K2H6"/>
<dbReference type="FunFam" id="3.20.20.60:FF:000004">
    <property type="entry name" value="5-keto-4-deoxy-D-glucarate aldolase"/>
    <property type="match status" value="1"/>
</dbReference>
<dbReference type="Gene3D" id="3.20.20.60">
    <property type="entry name" value="Phosphoenolpyruvate-binding domains"/>
    <property type="match status" value="1"/>
</dbReference>
<dbReference type="GO" id="GO:0005737">
    <property type="term" value="C:cytoplasm"/>
    <property type="evidence" value="ECO:0007669"/>
    <property type="project" value="UniProtKB-ARBA"/>
</dbReference>
<evidence type="ECO:0000256" key="2">
    <source>
        <dbReference type="ARBA" id="ARBA00023239"/>
    </source>
</evidence>
<reference evidence="4 5" key="1">
    <citation type="submission" date="2024-01" db="EMBL/GenBank/DDBJ databases">
        <title>Comparative genomics of Cryptococcus and Kwoniella reveals pathogenesis evolution and contrasting modes of karyotype evolution via chromosome fusion or intercentromeric recombination.</title>
        <authorList>
            <person name="Coelho M.A."/>
            <person name="David-Palma M."/>
            <person name="Shea T."/>
            <person name="Bowers K."/>
            <person name="McGinley-Smith S."/>
            <person name="Mohammad A.W."/>
            <person name="Gnirke A."/>
            <person name="Yurkov A.M."/>
            <person name="Nowrousian M."/>
            <person name="Sun S."/>
            <person name="Cuomo C.A."/>
            <person name="Heitman J."/>
        </authorList>
    </citation>
    <scope>NUCLEOTIDE SEQUENCE [LARGE SCALE GENOMIC DNA]</scope>
    <source>
        <strain evidence="4 5">CBS 6074</strain>
    </source>
</reference>
<dbReference type="InterPro" id="IPR015813">
    <property type="entry name" value="Pyrv/PenolPyrv_kinase-like_dom"/>
</dbReference>
<evidence type="ECO:0000259" key="3">
    <source>
        <dbReference type="Pfam" id="PF03328"/>
    </source>
</evidence>
<dbReference type="GO" id="GO:0016832">
    <property type="term" value="F:aldehyde-lyase activity"/>
    <property type="evidence" value="ECO:0007669"/>
    <property type="project" value="TreeGrafter"/>
</dbReference>
<proteinExistence type="predicted"/>
<keyword evidence="1" id="KW-0479">Metal-binding</keyword>
<evidence type="ECO:0000313" key="5">
    <source>
        <dbReference type="Proteomes" id="UP001355207"/>
    </source>
</evidence>
<protein>
    <recommendedName>
        <fullName evidence="3">HpcH/HpaI aldolase/citrate lyase domain-containing protein</fullName>
    </recommendedName>
</protein>
<dbReference type="GeneID" id="91096551"/>
<keyword evidence="2" id="KW-0456">Lyase</keyword>
<dbReference type="InterPro" id="IPR050251">
    <property type="entry name" value="HpcH-HpaI_aldolase"/>
</dbReference>
<dbReference type="RefSeq" id="XP_066077706.1">
    <property type="nucleotide sequence ID" value="XM_066221609.1"/>
</dbReference>
<evidence type="ECO:0000313" key="4">
    <source>
        <dbReference type="EMBL" id="WWC90943.1"/>
    </source>
</evidence>
<dbReference type="PANTHER" id="PTHR30502:SF9">
    <property type="entry name" value="HPCH_HPAI ALDOLASE_CITRATE LYASE DOMAIN-CONTAINING PROTEIN"/>
    <property type="match status" value="1"/>
</dbReference>
<sequence>MAGVDEQTLKASQDKLRLFSKLKKGEDVFGTFQFLGTAWTSRIIAAAGWDYVIVDCEHGNIGDNDMHDSVNAIAAAGVSPIVRIRGTDAALIKRALDTGAHALMVPLVNTAAEAAAVVNAAKFPPMGIRGQGSPFSATAHGIPTPTYLQTANKNILTIIQIESQEGLKNVEEIAAVPGVDAIFIGPNDLSMSLQYYAPPKWDEPIFLEAIDKIHAAVKKHNLPIGILYPDGAFAAKFQKDRHFDIVTVGGDVKALTGWMTTQLSAAKSG</sequence>
<dbReference type="PANTHER" id="PTHR30502">
    <property type="entry name" value="2-KETO-3-DEOXY-L-RHAMNONATE ALDOLASE"/>
    <property type="match status" value="1"/>
</dbReference>
<dbReference type="EMBL" id="CP144105">
    <property type="protein sequence ID" value="WWC90943.1"/>
    <property type="molecule type" value="Genomic_DNA"/>
</dbReference>
<name>A0AAX4K2H6_9TREE</name>
<dbReference type="InterPro" id="IPR040442">
    <property type="entry name" value="Pyrv_kinase-like_dom_sf"/>
</dbReference>
<accession>A0AAX4K2H6</accession>
<dbReference type="Pfam" id="PF03328">
    <property type="entry name" value="HpcH_HpaI"/>
    <property type="match status" value="1"/>
</dbReference>
<dbReference type="SUPFAM" id="SSF51621">
    <property type="entry name" value="Phosphoenolpyruvate/pyruvate domain"/>
    <property type="match status" value="1"/>
</dbReference>
<gene>
    <name evidence="4" type="ORF">L201_005881</name>
</gene>
<evidence type="ECO:0000256" key="1">
    <source>
        <dbReference type="ARBA" id="ARBA00022723"/>
    </source>
</evidence>
<dbReference type="InterPro" id="IPR005000">
    <property type="entry name" value="Aldolase/citrate-lyase_domain"/>
</dbReference>
<keyword evidence="5" id="KW-1185">Reference proteome</keyword>
<dbReference type="Proteomes" id="UP001355207">
    <property type="component" value="Chromosome 8"/>
</dbReference>
<feature type="domain" description="HpcH/HpaI aldolase/citrate lyase" evidence="3">
    <location>
        <begin position="41"/>
        <end position="254"/>
    </location>
</feature>
<organism evidence="4 5">
    <name type="scientific">Kwoniella dendrophila CBS 6074</name>
    <dbReference type="NCBI Taxonomy" id="1295534"/>
    <lineage>
        <taxon>Eukaryota</taxon>
        <taxon>Fungi</taxon>
        <taxon>Dikarya</taxon>
        <taxon>Basidiomycota</taxon>
        <taxon>Agaricomycotina</taxon>
        <taxon>Tremellomycetes</taxon>
        <taxon>Tremellales</taxon>
        <taxon>Cryptococcaceae</taxon>
        <taxon>Kwoniella</taxon>
    </lineage>
</organism>